<dbReference type="Proteomes" id="UP000492821">
    <property type="component" value="Unassembled WGS sequence"/>
</dbReference>
<feature type="transmembrane region" description="Helical" evidence="5">
    <location>
        <begin position="58"/>
        <end position="78"/>
    </location>
</feature>
<reference evidence="6" key="1">
    <citation type="journal article" date="2013" name="Genetics">
        <title>The draft genome and transcriptome of Panagrellus redivivus are shaped by the harsh demands of a free-living lifestyle.</title>
        <authorList>
            <person name="Srinivasan J."/>
            <person name="Dillman A.R."/>
            <person name="Macchietto M.G."/>
            <person name="Heikkinen L."/>
            <person name="Lakso M."/>
            <person name="Fracchia K.M."/>
            <person name="Antoshechkin I."/>
            <person name="Mortazavi A."/>
            <person name="Wong G."/>
            <person name="Sternberg P.W."/>
        </authorList>
    </citation>
    <scope>NUCLEOTIDE SEQUENCE [LARGE SCALE GENOMIC DNA]</scope>
    <source>
        <strain evidence="6">MT8872</strain>
    </source>
</reference>
<feature type="transmembrane region" description="Helical" evidence="5">
    <location>
        <begin position="161"/>
        <end position="182"/>
    </location>
</feature>
<feature type="transmembrane region" description="Helical" evidence="5">
    <location>
        <begin position="125"/>
        <end position="149"/>
    </location>
</feature>
<evidence type="ECO:0000256" key="5">
    <source>
        <dbReference type="SAM" id="Phobius"/>
    </source>
</evidence>
<name>A0A7E4VTL9_PANRE</name>
<keyword evidence="6" id="KW-1185">Reference proteome</keyword>
<feature type="transmembrane region" description="Helical" evidence="5">
    <location>
        <begin position="12"/>
        <end position="38"/>
    </location>
</feature>
<dbReference type="InterPro" id="IPR019408">
    <property type="entry name" value="7TM_GPCR_serpentine_rcpt_Srab"/>
</dbReference>
<evidence type="ECO:0000256" key="4">
    <source>
        <dbReference type="ARBA" id="ARBA00023136"/>
    </source>
</evidence>
<sequence>MLLTSQPQGDHIPVLMFVEFVAEIIMNCVIVVLALWVITKVPFRNDFHINLRISIINIYLVLPIIAVVRTILIIDVFADNRLPVFLTSVAERLFFWAQTALWFMQMPSMVERICATIFYRSYLHWSARGTSAVVMLCWVSSILTALEIIKVTPSDMYIKTGGGTLFILFVYIVIFCLTWKHYKNRKNLQNLNERYQIFQNVQTLYPLLWTIAIELIHNVATMIEVIIYVFVILPKNDLVEYQILFGITNVVRECLLIGYCIPFFYFSPNRRRVQFINKMTAEAQNSNKLYFKQLERQW</sequence>
<keyword evidence="4 5" id="KW-0472">Membrane</keyword>
<keyword evidence="2 5" id="KW-0812">Transmembrane</keyword>
<feature type="transmembrane region" description="Helical" evidence="5">
    <location>
        <begin position="203"/>
        <end position="231"/>
    </location>
</feature>
<keyword evidence="3 5" id="KW-1133">Transmembrane helix</keyword>
<feature type="transmembrane region" description="Helical" evidence="5">
    <location>
        <begin position="84"/>
        <end position="104"/>
    </location>
</feature>
<comment type="subcellular location">
    <subcellularLocation>
        <location evidence="1">Membrane</location>
        <topology evidence="1">Multi-pass membrane protein</topology>
    </subcellularLocation>
</comment>
<evidence type="ECO:0000313" key="6">
    <source>
        <dbReference type="Proteomes" id="UP000492821"/>
    </source>
</evidence>
<dbReference type="GO" id="GO:0016020">
    <property type="term" value="C:membrane"/>
    <property type="evidence" value="ECO:0007669"/>
    <property type="project" value="UniProtKB-SubCell"/>
</dbReference>
<organism evidence="6 7">
    <name type="scientific">Panagrellus redivivus</name>
    <name type="common">Microworm</name>
    <dbReference type="NCBI Taxonomy" id="6233"/>
    <lineage>
        <taxon>Eukaryota</taxon>
        <taxon>Metazoa</taxon>
        <taxon>Ecdysozoa</taxon>
        <taxon>Nematoda</taxon>
        <taxon>Chromadorea</taxon>
        <taxon>Rhabditida</taxon>
        <taxon>Tylenchina</taxon>
        <taxon>Panagrolaimomorpha</taxon>
        <taxon>Panagrolaimoidea</taxon>
        <taxon>Panagrolaimidae</taxon>
        <taxon>Panagrellus</taxon>
    </lineage>
</organism>
<evidence type="ECO:0000256" key="2">
    <source>
        <dbReference type="ARBA" id="ARBA00022692"/>
    </source>
</evidence>
<dbReference type="AlphaFoldDB" id="A0A7E4VTL9"/>
<protein>
    <submittedName>
        <fullName evidence="7">G_PROTEIN_RECEP_F1_2 domain-containing protein</fullName>
    </submittedName>
</protein>
<accession>A0A7E4VTL9</accession>
<dbReference type="Pfam" id="PF10292">
    <property type="entry name" value="7TM_GPCR_Srab"/>
    <property type="match status" value="1"/>
</dbReference>
<feature type="transmembrane region" description="Helical" evidence="5">
    <location>
        <begin position="243"/>
        <end position="266"/>
    </location>
</feature>
<dbReference type="WBParaSite" id="Pan_g3039.t1">
    <property type="protein sequence ID" value="Pan_g3039.t1"/>
    <property type="gene ID" value="Pan_g3039"/>
</dbReference>
<reference evidence="7" key="2">
    <citation type="submission" date="2020-10" db="UniProtKB">
        <authorList>
            <consortium name="WormBaseParasite"/>
        </authorList>
    </citation>
    <scope>IDENTIFICATION</scope>
</reference>
<evidence type="ECO:0000313" key="7">
    <source>
        <dbReference type="WBParaSite" id="Pan_g3039.t1"/>
    </source>
</evidence>
<evidence type="ECO:0000256" key="3">
    <source>
        <dbReference type="ARBA" id="ARBA00022989"/>
    </source>
</evidence>
<evidence type="ECO:0000256" key="1">
    <source>
        <dbReference type="ARBA" id="ARBA00004141"/>
    </source>
</evidence>
<proteinExistence type="predicted"/>